<keyword evidence="1" id="KW-0812">Transmembrane</keyword>
<dbReference type="AlphaFoldDB" id="A0A4Y2FLW0"/>
<gene>
    <name evidence="2" type="ORF">AVEN_265720_1</name>
</gene>
<reference evidence="2 3" key="1">
    <citation type="journal article" date="2019" name="Sci. Rep.">
        <title>Orb-weaving spider Araneus ventricosus genome elucidates the spidroin gene catalogue.</title>
        <authorList>
            <person name="Kono N."/>
            <person name="Nakamura H."/>
            <person name="Ohtoshi R."/>
            <person name="Moran D.A.P."/>
            <person name="Shinohara A."/>
            <person name="Yoshida Y."/>
            <person name="Fujiwara M."/>
            <person name="Mori M."/>
            <person name="Tomita M."/>
            <person name="Arakawa K."/>
        </authorList>
    </citation>
    <scope>NUCLEOTIDE SEQUENCE [LARGE SCALE GENOMIC DNA]</scope>
</reference>
<keyword evidence="3" id="KW-1185">Reference proteome</keyword>
<feature type="transmembrane region" description="Helical" evidence="1">
    <location>
        <begin position="21"/>
        <end position="42"/>
    </location>
</feature>
<keyword evidence="1" id="KW-0472">Membrane</keyword>
<accession>A0A4Y2FLW0</accession>
<dbReference type="EMBL" id="BGPR01000965">
    <property type="protein sequence ID" value="GBM41498.1"/>
    <property type="molecule type" value="Genomic_DNA"/>
</dbReference>
<evidence type="ECO:0000313" key="2">
    <source>
        <dbReference type="EMBL" id="GBM41498.1"/>
    </source>
</evidence>
<evidence type="ECO:0000256" key="1">
    <source>
        <dbReference type="SAM" id="Phobius"/>
    </source>
</evidence>
<keyword evidence="1" id="KW-1133">Transmembrane helix</keyword>
<organism evidence="2 3">
    <name type="scientific">Araneus ventricosus</name>
    <name type="common">Orbweaver spider</name>
    <name type="synonym">Epeira ventricosa</name>
    <dbReference type="NCBI Taxonomy" id="182803"/>
    <lineage>
        <taxon>Eukaryota</taxon>
        <taxon>Metazoa</taxon>
        <taxon>Ecdysozoa</taxon>
        <taxon>Arthropoda</taxon>
        <taxon>Chelicerata</taxon>
        <taxon>Arachnida</taxon>
        <taxon>Araneae</taxon>
        <taxon>Araneomorphae</taxon>
        <taxon>Entelegynae</taxon>
        <taxon>Araneoidea</taxon>
        <taxon>Araneidae</taxon>
        <taxon>Araneus</taxon>
    </lineage>
</organism>
<comment type="caution">
    <text evidence="2">The sequence shown here is derived from an EMBL/GenBank/DDBJ whole genome shotgun (WGS) entry which is preliminary data.</text>
</comment>
<protein>
    <submittedName>
        <fullName evidence="2">Uncharacterized protein</fullName>
    </submittedName>
</protein>
<dbReference type="Proteomes" id="UP000499080">
    <property type="component" value="Unassembled WGS sequence"/>
</dbReference>
<name>A0A4Y2FLW0_ARAVE</name>
<sequence>MGERKNYKTIKKEKSKKAENELFPVVTFIAHYIEISIAQKLMKAMMITKLNMNEMYMSQASLPCLWCIRVGIVKMHPVPIPTIGRQASAISGSVVKPVSASN</sequence>
<evidence type="ECO:0000313" key="3">
    <source>
        <dbReference type="Proteomes" id="UP000499080"/>
    </source>
</evidence>
<proteinExistence type="predicted"/>